<name>A0AAE0FIA8_9CHLO</name>
<evidence type="ECO:0000256" key="6">
    <source>
        <dbReference type="ARBA" id="ARBA00022574"/>
    </source>
</evidence>
<organism evidence="13 14">
    <name type="scientific">Cymbomonas tetramitiformis</name>
    <dbReference type="NCBI Taxonomy" id="36881"/>
    <lineage>
        <taxon>Eukaryota</taxon>
        <taxon>Viridiplantae</taxon>
        <taxon>Chlorophyta</taxon>
        <taxon>Pyramimonadophyceae</taxon>
        <taxon>Pyramimonadales</taxon>
        <taxon>Pyramimonadaceae</taxon>
        <taxon>Cymbomonas</taxon>
    </lineage>
</organism>
<evidence type="ECO:0000256" key="2">
    <source>
        <dbReference type="ARBA" id="ARBA00004430"/>
    </source>
</evidence>
<dbReference type="GO" id="GO:0005886">
    <property type="term" value="C:plasma membrane"/>
    <property type="evidence" value="ECO:0007669"/>
    <property type="project" value="UniProtKB-SubCell"/>
</dbReference>
<protein>
    <submittedName>
        <fullName evidence="13">Uncharacterized protein</fullName>
    </submittedName>
</protein>
<keyword evidence="7" id="KW-0677">Repeat</keyword>
<keyword evidence="11" id="KW-0206">Cytoskeleton</keyword>
<dbReference type="Proteomes" id="UP001190700">
    <property type="component" value="Unassembled WGS sequence"/>
</dbReference>
<proteinExistence type="inferred from homology"/>
<evidence type="ECO:0000256" key="5">
    <source>
        <dbReference type="ARBA" id="ARBA00022490"/>
    </source>
</evidence>
<evidence type="ECO:0000313" key="13">
    <source>
        <dbReference type="EMBL" id="KAK3259980.1"/>
    </source>
</evidence>
<keyword evidence="4" id="KW-1003">Cell membrane</keyword>
<dbReference type="GO" id="GO:0030030">
    <property type="term" value="P:cell projection organization"/>
    <property type="evidence" value="ECO:0007669"/>
    <property type="project" value="UniProtKB-KW"/>
</dbReference>
<evidence type="ECO:0000256" key="1">
    <source>
        <dbReference type="ARBA" id="ARBA00004236"/>
    </source>
</evidence>
<dbReference type="GO" id="GO:0005930">
    <property type="term" value="C:axoneme"/>
    <property type="evidence" value="ECO:0007669"/>
    <property type="project" value="UniProtKB-SubCell"/>
</dbReference>
<comment type="subcellular location">
    <subcellularLocation>
        <location evidence="1">Cell membrane</location>
    </subcellularLocation>
    <subcellularLocation>
        <location evidence="2">Cytoplasm</location>
        <location evidence="2">Cytoskeleton</location>
        <location evidence="2">Cilium axoneme</location>
    </subcellularLocation>
</comment>
<comment type="similarity">
    <text evidence="3">Belongs to the WD repeat fritz family.</text>
</comment>
<evidence type="ECO:0000313" key="14">
    <source>
        <dbReference type="Proteomes" id="UP001190700"/>
    </source>
</evidence>
<keyword evidence="10" id="KW-0472">Membrane</keyword>
<keyword evidence="5" id="KW-0963">Cytoplasm</keyword>
<evidence type="ECO:0000256" key="12">
    <source>
        <dbReference type="ARBA" id="ARBA00023273"/>
    </source>
</evidence>
<comment type="caution">
    <text evidence="13">The sequence shown here is derived from an EMBL/GenBank/DDBJ whole genome shotgun (WGS) entry which is preliminary data.</text>
</comment>
<keyword evidence="6" id="KW-0853">WD repeat</keyword>
<evidence type="ECO:0000256" key="10">
    <source>
        <dbReference type="ARBA" id="ARBA00023136"/>
    </source>
</evidence>
<evidence type="ECO:0000256" key="9">
    <source>
        <dbReference type="ARBA" id="ARBA00023069"/>
    </source>
</evidence>
<sequence>MDASIRCTLFTFASKKRISSPTDNGFDVVTVDSDEKLRRASREVEDALASTRVLALHSRGNAYFLLLGDLSLVRYGLDAAGQAVSTIQLDRTASSRLSGPVVCAAMDMEHGLVLAATAGSALHKSAELVLFDVPPKWPNLGEVPICRVQIPALASFLSINCTGNLLIAMCESNLLLFKVAEAAGAPASTGSQAAAASPRRNSSPLRMIAAAAAAAAGSPKRHSFGSSSSKVSPARNLPLPAVWWRARVKEKDRANPGNPVKWAQGGECLRGLGLQCSLCGISGHFRPSSSIEPARGMSGVTVLGCHFSARQPDVLLVVEHMTTALTTPSPRSGRQNPTGVFASRMKCSGKRMSLLDAAKLEGAPTDLTTVKWNPSESSLLLGTLTGSVLLYAFKKRAKVAASTQLGLGLPVTHLAWHPAGHPRALDSSPRPQSLLLARPPCGSALLAASANVAALVLVGLTDSRLCLLTCGLHSLSLLHSKSAPRRIPFPGSAPQVDLALSLGYDRGHELAVLDWAVADSEQAGVEGGAQEPCLALMVLEGGPVALLRMDGRRGSSVSGGARPVGVAREMLAQGLVQSAVETAICAGSSREQYLALNLVFYSLLRSRGRPSDGSVPGLLDQAAGAIAGLVASLQSSTAGGPSASDDKRLLAGGRGMCRIYCQRLLAEHRMESAFTLAHQLADAAILEDIYIHAIRNGAVRLAAVVHGRLVKVLGPDVSPEDRPLSVEDLSALSHLQQEVQAVKVPEQGAESLSHEEVMMLGSQLEGQGFLDAACELYSQMGMDEDLQRLSSLIAAGFTTE</sequence>
<dbReference type="InterPro" id="IPR024511">
    <property type="entry name" value="Frtz"/>
</dbReference>
<keyword evidence="12" id="KW-0966">Cell projection</keyword>
<dbReference type="EMBL" id="LGRX02018325">
    <property type="protein sequence ID" value="KAK3259980.1"/>
    <property type="molecule type" value="Genomic_DNA"/>
</dbReference>
<dbReference type="PANTHER" id="PTHR13667">
    <property type="entry name" value="HOMOLOC-13"/>
    <property type="match status" value="1"/>
</dbReference>
<dbReference type="AlphaFoldDB" id="A0AAE0FIA8"/>
<evidence type="ECO:0000256" key="3">
    <source>
        <dbReference type="ARBA" id="ARBA00006059"/>
    </source>
</evidence>
<keyword evidence="8" id="KW-0970">Cilium biogenesis/degradation</keyword>
<evidence type="ECO:0000256" key="4">
    <source>
        <dbReference type="ARBA" id="ARBA00022475"/>
    </source>
</evidence>
<evidence type="ECO:0000256" key="8">
    <source>
        <dbReference type="ARBA" id="ARBA00022794"/>
    </source>
</evidence>
<dbReference type="PANTHER" id="PTHR13667:SF5">
    <property type="entry name" value="WD REPEAT-CONTAINING AND PLANAR CELL POLARITY EFFECTOR PROTEIN FRITZ HOMOLOG"/>
    <property type="match status" value="1"/>
</dbReference>
<evidence type="ECO:0000256" key="11">
    <source>
        <dbReference type="ARBA" id="ARBA00023212"/>
    </source>
</evidence>
<evidence type="ECO:0000256" key="7">
    <source>
        <dbReference type="ARBA" id="ARBA00022737"/>
    </source>
</evidence>
<accession>A0AAE0FIA8</accession>
<keyword evidence="14" id="KW-1185">Reference proteome</keyword>
<keyword evidence="9" id="KW-0969">Cilium</keyword>
<gene>
    <name evidence="13" type="ORF">CYMTET_31046</name>
</gene>
<reference evidence="13 14" key="1">
    <citation type="journal article" date="2015" name="Genome Biol. Evol.">
        <title>Comparative Genomics of a Bacterivorous Green Alga Reveals Evolutionary Causalities and Consequences of Phago-Mixotrophic Mode of Nutrition.</title>
        <authorList>
            <person name="Burns J.A."/>
            <person name="Paasch A."/>
            <person name="Narechania A."/>
            <person name="Kim E."/>
        </authorList>
    </citation>
    <scope>NUCLEOTIDE SEQUENCE [LARGE SCALE GENOMIC DNA]</scope>
    <source>
        <strain evidence="13 14">PLY_AMNH</strain>
    </source>
</reference>